<dbReference type="Proteomes" id="UP000006038">
    <property type="component" value="Chromosome 7"/>
</dbReference>
<evidence type="ECO:0000313" key="2">
    <source>
        <dbReference type="Proteomes" id="UP000006038"/>
    </source>
</evidence>
<sequence length="132" mass="13827">MVVRSSSLGVVKKVQGMQSKATHTTCSTKCPNGSGPYVMARSSYFDEETAAPMVILEPDAGEDKDHASCIVTKDLPEVTPTKCSTKCSCPSTSPCLIVANTTCMELVAAANAIEASCIDTPLAIPRSRTPSV</sequence>
<dbReference type="EnsemblPlants" id="OB07G20190.1">
    <property type="protein sequence ID" value="OB07G20190.1"/>
    <property type="gene ID" value="OB07G20190"/>
</dbReference>
<dbReference type="HOGENOM" id="CLU_1920344_0_0_1"/>
<reference evidence="1" key="1">
    <citation type="journal article" date="2013" name="Nat. Commun.">
        <title>Whole-genome sequencing of Oryza brachyantha reveals mechanisms underlying Oryza genome evolution.</title>
        <authorList>
            <person name="Chen J."/>
            <person name="Huang Q."/>
            <person name="Gao D."/>
            <person name="Wang J."/>
            <person name="Lang Y."/>
            <person name="Liu T."/>
            <person name="Li B."/>
            <person name="Bai Z."/>
            <person name="Luis Goicoechea J."/>
            <person name="Liang C."/>
            <person name="Chen C."/>
            <person name="Zhang W."/>
            <person name="Sun S."/>
            <person name="Liao Y."/>
            <person name="Zhang X."/>
            <person name="Yang L."/>
            <person name="Song C."/>
            <person name="Wang M."/>
            <person name="Shi J."/>
            <person name="Liu G."/>
            <person name="Liu J."/>
            <person name="Zhou H."/>
            <person name="Zhou W."/>
            <person name="Yu Q."/>
            <person name="An N."/>
            <person name="Chen Y."/>
            <person name="Cai Q."/>
            <person name="Wang B."/>
            <person name="Liu B."/>
            <person name="Min J."/>
            <person name="Huang Y."/>
            <person name="Wu H."/>
            <person name="Li Z."/>
            <person name="Zhang Y."/>
            <person name="Yin Y."/>
            <person name="Song W."/>
            <person name="Jiang J."/>
            <person name="Jackson S.A."/>
            <person name="Wing R.A."/>
            <person name="Wang J."/>
            <person name="Chen M."/>
        </authorList>
    </citation>
    <scope>NUCLEOTIDE SEQUENCE [LARGE SCALE GENOMIC DNA]</scope>
    <source>
        <strain evidence="1">cv. IRGC 101232</strain>
    </source>
</reference>
<name>J3MKT7_ORYBR</name>
<keyword evidence="2" id="KW-1185">Reference proteome</keyword>
<evidence type="ECO:0000313" key="1">
    <source>
        <dbReference type="EnsemblPlants" id="OB07G20190.1"/>
    </source>
</evidence>
<accession>J3MKT7</accession>
<dbReference type="AlphaFoldDB" id="J3MKT7"/>
<dbReference type="Gramene" id="OB07G20190.1">
    <property type="protein sequence ID" value="OB07G20190.1"/>
    <property type="gene ID" value="OB07G20190"/>
</dbReference>
<organism evidence="1">
    <name type="scientific">Oryza brachyantha</name>
    <name type="common">malo sina</name>
    <dbReference type="NCBI Taxonomy" id="4533"/>
    <lineage>
        <taxon>Eukaryota</taxon>
        <taxon>Viridiplantae</taxon>
        <taxon>Streptophyta</taxon>
        <taxon>Embryophyta</taxon>
        <taxon>Tracheophyta</taxon>
        <taxon>Spermatophyta</taxon>
        <taxon>Magnoliopsida</taxon>
        <taxon>Liliopsida</taxon>
        <taxon>Poales</taxon>
        <taxon>Poaceae</taxon>
        <taxon>BOP clade</taxon>
        <taxon>Oryzoideae</taxon>
        <taxon>Oryzeae</taxon>
        <taxon>Oryzinae</taxon>
        <taxon>Oryza</taxon>
    </lineage>
</organism>
<protein>
    <submittedName>
        <fullName evidence="1">Uncharacterized protein</fullName>
    </submittedName>
</protein>
<reference evidence="1" key="2">
    <citation type="submission" date="2013-04" db="UniProtKB">
        <authorList>
            <consortium name="EnsemblPlants"/>
        </authorList>
    </citation>
    <scope>IDENTIFICATION</scope>
</reference>
<proteinExistence type="predicted"/>